<evidence type="ECO:0000313" key="15">
    <source>
        <dbReference type="EMBL" id="MBB3954044.1"/>
    </source>
</evidence>
<keyword evidence="3 11" id="KW-1134">Transmembrane beta strand</keyword>
<keyword evidence="5 11" id="KW-0812">Transmembrane</keyword>
<evidence type="ECO:0000256" key="1">
    <source>
        <dbReference type="ARBA" id="ARBA00004571"/>
    </source>
</evidence>
<keyword evidence="2 11" id="KW-0813">Transport</keyword>
<evidence type="ECO:0000256" key="7">
    <source>
        <dbReference type="ARBA" id="ARBA00023065"/>
    </source>
</evidence>
<keyword evidence="6" id="KW-0408">Iron</keyword>
<dbReference type="InterPro" id="IPR036942">
    <property type="entry name" value="Beta-barrel_TonB_sf"/>
</dbReference>
<evidence type="ECO:0000256" key="12">
    <source>
        <dbReference type="RuleBase" id="RU003357"/>
    </source>
</evidence>
<proteinExistence type="inferred from homology"/>
<evidence type="ECO:0000256" key="10">
    <source>
        <dbReference type="ARBA" id="ARBA00023237"/>
    </source>
</evidence>
<evidence type="ECO:0000259" key="14">
    <source>
        <dbReference type="Pfam" id="PF07715"/>
    </source>
</evidence>
<dbReference type="Proteomes" id="UP000548867">
    <property type="component" value="Unassembled WGS sequence"/>
</dbReference>
<keyword evidence="10 11" id="KW-0998">Cell outer membrane</keyword>
<dbReference type="Gene3D" id="2.40.170.20">
    <property type="entry name" value="TonB-dependent receptor, beta-barrel domain"/>
    <property type="match status" value="1"/>
</dbReference>
<organism evidence="15 16">
    <name type="scientific">Novosphingobium sediminicola</name>
    <dbReference type="NCBI Taxonomy" id="563162"/>
    <lineage>
        <taxon>Bacteria</taxon>
        <taxon>Pseudomonadati</taxon>
        <taxon>Pseudomonadota</taxon>
        <taxon>Alphaproteobacteria</taxon>
        <taxon>Sphingomonadales</taxon>
        <taxon>Sphingomonadaceae</taxon>
        <taxon>Novosphingobium</taxon>
    </lineage>
</organism>
<dbReference type="InterPro" id="IPR012910">
    <property type="entry name" value="Plug_dom"/>
</dbReference>
<accession>A0A7W6CCH7</accession>
<evidence type="ECO:0000256" key="3">
    <source>
        <dbReference type="ARBA" id="ARBA00022452"/>
    </source>
</evidence>
<dbReference type="Pfam" id="PF00593">
    <property type="entry name" value="TonB_dep_Rec_b-barrel"/>
    <property type="match status" value="1"/>
</dbReference>
<reference evidence="15 16" key="1">
    <citation type="submission" date="2020-08" db="EMBL/GenBank/DDBJ databases">
        <title>Genomic Encyclopedia of Type Strains, Phase IV (KMG-IV): sequencing the most valuable type-strain genomes for metagenomic binning, comparative biology and taxonomic classification.</title>
        <authorList>
            <person name="Goeker M."/>
        </authorList>
    </citation>
    <scope>NUCLEOTIDE SEQUENCE [LARGE SCALE GENOMIC DNA]</scope>
    <source>
        <strain evidence="15 16">DSM 27057</strain>
    </source>
</reference>
<comment type="similarity">
    <text evidence="11 12">Belongs to the TonB-dependent receptor family.</text>
</comment>
<evidence type="ECO:0000256" key="9">
    <source>
        <dbReference type="ARBA" id="ARBA00023136"/>
    </source>
</evidence>
<protein>
    <submittedName>
        <fullName evidence="15">Iron complex outermembrane receptor protein</fullName>
    </submittedName>
</protein>
<dbReference type="PANTHER" id="PTHR32552:SF81">
    <property type="entry name" value="TONB-DEPENDENT OUTER MEMBRANE RECEPTOR"/>
    <property type="match status" value="1"/>
</dbReference>
<comment type="subcellular location">
    <subcellularLocation>
        <location evidence="1 11">Cell outer membrane</location>
        <topology evidence="1 11">Multi-pass membrane protein</topology>
    </subcellularLocation>
</comment>
<dbReference type="SUPFAM" id="SSF56935">
    <property type="entry name" value="Porins"/>
    <property type="match status" value="1"/>
</dbReference>
<feature type="domain" description="TonB-dependent receptor-like beta-barrel" evidence="13">
    <location>
        <begin position="247"/>
        <end position="692"/>
    </location>
</feature>
<evidence type="ECO:0000256" key="5">
    <source>
        <dbReference type="ARBA" id="ARBA00022692"/>
    </source>
</evidence>
<dbReference type="PANTHER" id="PTHR32552">
    <property type="entry name" value="FERRICHROME IRON RECEPTOR-RELATED"/>
    <property type="match status" value="1"/>
</dbReference>
<evidence type="ECO:0000313" key="16">
    <source>
        <dbReference type="Proteomes" id="UP000548867"/>
    </source>
</evidence>
<evidence type="ECO:0000256" key="6">
    <source>
        <dbReference type="ARBA" id="ARBA00023004"/>
    </source>
</evidence>
<evidence type="ECO:0000259" key="13">
    <source>
        <dbReference type="Pfam" id="PF00593"/>
    </source>
</evidence>
<evidence type="ECO:0000256" key="2">
    <source>
        <dbReference type="ARBA" id="ARBA00022448"/>
    </source>
</evidence>
<evidence type="ECO:0000256" key="8">
    <source>
        <dbReference type="ARBA" id="ARBA00023077"/>
    </source>
</evidence>
<keyword evidence="16" id="KW-1185">Reference proteome</keyword>
<dbReference type="InterPro" id="IPR000531">
    <property type="entry name" value="Beta-barrel_TonB"/>
</dbReference>
<keyword evidence="15" id="KW-0675">Receptor</keyword>
<keyword evidence="9 11" id="KW-0472">Membrane</keyword>
<comment type="caution">
    <text evidence="15">The sequence shown here is derived from an EMBL/GenBank/DDBJ whole genome shotgun (WGS) entry which is preliminary data.</text>
</comment>
<dbReference type="GO" id="GO:0006826">
    <property type="term" value="P:iron ion transport"/>
    <property type="evidence" value="ECO:0007669"/>
    <property type="project" value="UniProtKB-KW"/>
</dbReference>
<dbReference type="InterPro" id="IPR039426">
    <property type="entry name" value="TonB-dep_rcpt-like"/>
</dbReference>
<feature type="domain" description="TonB-dependent receptor plug" evidence="14">
    <location>
        <begin position="34"/>
        <end position="138"/>
    </location>
</feature>
<sequence length="730" mass="78122">MALAAATQAYAQTTQVTADGDIIVTATRTETLLSKTPIAMTAVSGDQLVQKGITNTTQLADSVPNVSIVRSNGLQITIRGVTSTDGTEKGDPSAAFLADGIYLARPQAQEVSFFDVERVEVLRGPQGTLYGRNTTAGVVNVITASPKQKFGASADASYESFNHVNGTATLNVPVTETFALRAAVNYDRRDTYVNKASTDKFSWGPFKNVFAARLSALWQATPNLKVLVKGDYSLDDGYGVNSVPITNFFSGNVGSQSAGVMATPTYNINASSDALRTSNLNEQWQGKNHNKGAGVMGQVDWNVSDSLTATYLGSYRTMDRYSLGSLASVTGPTAGNRTTFTGHYWQTSHEARLAFKKGPVFLQAGGYYFKEQSGIAFFILDFFGPNSQFGFPQDPTKAVTKGAFAQGSYNFTDNLKLTAGVRYSSDDKSRVGATVNDNLLTGVRTTFQTNNASRNFSKTTWRVGVDYDLPGIGLLYANVATGYKAGGFNDGCEIGTGTGCALPASALYYQPETLTAYEAGFKVHTPDNVLRFNGNYFHYDYNGLQVSSVQNVCGGPCQVTANAATAKVDGVELEAVLRPAKNHTIDAMVTFLDARYGSYTPPINGANANFSGLQLNRSPKSVVALGYTYNQPLSNGGEVVLNARTRISASYALTDVGNGAFFRQPGYSKTDITVTYNSPDKKYYVGAFAKNLENRIVLTGATGQTASSSFVGTAVFEDPRTFGVRAGIKF</sequence>
<dbReference type="Pfam" id="PF07715">
    <property type="entry name" value="Plug"/>
    <property type="match status" value="1"/>
</dbReference>
<dbReference type="AlphaFoldDB" id="A0A7W6CCH7"/>
<gene>
    <name evidence="15" type="ORF">GGR38_000971</name>
</gene>
<evidence type="ECO:0000256" key="11">
    <source>
        <dbReference type="PROSITE-ProRule" id="PRU01360"/>
    </source>
</evidence>
<dbReference type="EMBL" id="JACIDX010000003">
    <property type="protein sequence ID" value="MBB3954044.1"/>
    <property type="molecule type" value="Genomic_DNA"/>
</dbReference>
<name>A0A7W6CCH7_9SPHN</name>
<keyword evidence="4" id="KW-0410">Iron transport</keyword>
<keyword evidence="8 12" id="KW-0798">TonB box</keyword>
<dbReference type="GO" id="GO:0009279">
    <property type="term" value="C:cell outer membrane"/>
    <property type="evidence" value="ECO:0007669"/>
    <property type="project" value="UniProtKB-SubCell"/>
</dbReference>
<keyword evidence="7" id="KW-0406">Ion transport</keyword>
<dbReference type="PROSITE" id="PS52016">
    <property type="entry name" value="TONB_DEPENDENT_REC_3"/>
    <property type="match status" value="1"/>
</dbReference>
<evidence type="ECO:0000256" key="4">
    <source>
        <dbReference type="ARBA" id="ARBA00022496"/>
    </source>
</evidence>